<proteinExistence type="predicted"/>
<feature type="domain" description="WxL" evidence="2">
    <location>
        <begin position="1120"/>
        <end position="1278"/>
    </location>
</feature>
<evidence type="ECO:0000313" key="4">
    <source>
        <dbReference type="Proteomes" id="UP000013782"/>
    </source>
</evidence>
<dbReference type="Proteomes" id="UP000013782">
    <property type="component" value="Unassembled WGS sequence"/>
</dbReference>
<feature type="signal peptide" evidence="1">
    <location>
        <begin position="1"/>
        <end position="30"/>
    </location>
</feature>
<name>R2QBC1_9ENTE</name>
<sequence>MKLFNKRRISVVLMTSIILLHGVSPLLAVATTVDSSMVESSTADTSNVESPEVVPEEIPAREDQVTEPEYVDVESNYGENELSAEYQESSAQPAVHLTEKNLTNEVTFEGEILAGIEQQENHRTETHLTKLVLQYSESNDSWEDIYPFEIEGNSLAIQAEKYAFDFSKSLDEVKAGNYRLIAEYDIQEYQEDHLVRVNHHKGMFVVGEVEEKNDENEVKATLPKLYGNQASNQLGIQPFNGIGTLALTPGEDSEYKNILNGDFVKIAVQKKTAKLSFSFNYADYASNEQWIVVWNTNQNYLEDVISLLSPPVAGKTWIDGAVYDRFWSDGKAASITVTSDGTKVQSAGGGNSGNMTGLTPNTHYYAWVFKRWYFDSNNPAIPAEWRAARVQPPVHGAGDPVARFEFHTGIPESLGVNIPTFKNPTHNSITMNNGTYTGDIRQAPSQGLLTIKGGPSPKTYPINHGYGTGGNYYGITAGDLLPGTRYRGEVTLYDYYGNPKTTGVSEEFQTANTIEMPDSVTALGTPNQQNDATASISVRYGATPGVNGSHPRQTWDDVEVEISKTGPTTGFYKLTSSTAEGRISGTPTVDQTTPKVSFTIVGLTNRRTYWVRCRVKNQSNVWSQYPTEGRGFTTKCIPLNIPPPTFDTDTITSHSITFEDGDYTGDITTTPNQGILTVTDGLTPIEYTLNHQTIYNGTYFGRVADNLQPGTRYRGNVTLTDYDGNTKASSLSEEFQTANTVETPHLFTLGDPPELGNEATVTLTARYGAADGSKGAHPEDYTWDSANNSWKNVQVEISKTGDETGFNRITDGTPEGRISHLEPPVVDTINKTVTFKVSKLAIKQDYWIRCQVRNQSGKWSGYPTKGKYIRTPGLKLTLNAPKFKQDTATDTSIDMEGQQYFGDITQFNGGGIVTVTPNNGGILENKVTNLMHMQNQGNSWNPQFYGSVTIGNLEPGTQYKGKVSIKDSIEEYRHSPWGGKDGIDTFFYTKNRVMALSEPMQETPTSINGAVATFTAGYKAADSNPAYVPAHPTKVKVYLSTDDNSFDEITTSSLGPRLVADNNIDTLNKLTTFRLEGLQENTVYFVKYSVVNDGGESAKSTSYRFETLSRPDGLYINESAADFNFGTVGFSSSNSTHPLEDTSGNETAVDFENININSNWSLSAKLSELKVEGETHLKLVGSSITMNNQLERSTDGGTTWTSADSTKFASGLNTTGPITLMADGSTSVELFKTTDISYGQSRFKNKIPLSSVSLFIPGNQGMKGKTYEGKITWTLDDTL</sequence>
<dbReference type="SUPFAM" id="SSF49265">
    <property type="entry name" value="Fibronectin type III"/>
    <property type="match status" value="1"/>
</dbReference>
<keyword evidence="4" id="KW-1185">Reference proteome</keyword>
<organism evidence="3 4">
    <name type="scientific">Enterococcus pallens ATCC BAA-351</name>
    <dbReference type="NCBI Taxonomy" id="1158607"/>
    <lineage>
        <taxon>Bacteria</taxon>
        <taxon>Bacillati</taxon>
        <taxon>Bacillota</taxon>
        <taxon>Bacilli</taxon>
        <taxon>Lactobacillales</taxon>
        <taxon>Enterococcaceae</taxon>
        <taxon>Enterococcus</taxon>
    </lineage>
</organism>
<dbReference type="Pfam" id="PF13731">
    <property type="entry name" value="WxL"/>
    <property type="match status" value="1"/>
</dbReference>
<dbReference type="RefSeq" id="WP_010757423.1">
    <property type="nucleotide sequence ID" value="NZ_KB946309.1"/>
</dbReference>
<dbReference type="AlphaFoldDB" id="R2QBC1"/>
<protein>
    <recommendedName>
        <fullName evidence="2">WxL domain-containing protein</fullName>
    </recommendedName>
</protein>
<reference evidence="3 4" key="1">
    <citation type="submission" date="2013-02" db="EMBL/GenBank/DDBJ databases">
        <title>The Genome Sequence of Enterococcus pallens BAA-351.</title>
        <authorList>
            <consortium name="The Broad Institute Genome Sequencing Platform"/>
            <consortium name="The Broad Institute Genome Sequencing Center for Infectious Disease"/>
            <person name="Earl A.M."/>
            <person name="Gilmore M.S."/>
            <person name="Lebreton F."/>
            <person name="Walker B."/>
            <person name="Young S.K."/>
            <person name="Zeng Q."/>
            <person name="Gargeya S."/>
            <person name="Fitzgerald M."/>
            <person name="Haas B."/>
            <person name="Abouelleil A."/>
            <person name="Alvarado L."/>
            <person name="Arachchi H.M."/>
            <person name="Berlin A.M."/>
            <person name="Chapman S.B."/>
            <person name="Dewar J."/>
            <person name="Goldberg J."/>
            <person name="Griggs A."/>
            <person name="Gujja S."/>
            <person name="Hansen M."/>
            <person name="Howarth C."/>
            <person name="Imamovic A."/>
            <person name="Larimer J."/>
            <person name="McCowan C."/>
            <person name="Murphy C."/>
            <person name="Neiman D."/>
            <person name="Pearson M."/>
            <person name="Priest M."/>
            <person name="Roberts A."/>
            <person name="Saif S."/>
            <person name="Shea T."/>
            <person name="Sisk P."/>
            <person name="Sykes S."/>
            <person name="Wortman J."/>
            <person name="Nusbaum C."/>
            <person name="Birren B."/>
        </authorList>
    </citation>
    <scope>NUCLEOTIDE SEQUENCE [LARGE SCALE GENOMIC DNA]</scope>
    <source>
        <strain evidence="3 4">ATCC BAA-351</strain>
    </source>
</reference>
<dbReference type="eggNOG" id="ENOG5032H7U">
    <property type="taxonomic scope" value="Bacteria"/>
</dbReference>
<dbReference type="STRING" id="160454.RV10_GL001320"/>
<dbReference type="EMBL" id="AJAQ01000016">
    <property type="protein sequence ID" value="EOH93737.1"/>
    <property type="molecule type" value="Genomic_DNA"/>
</dbReference>
<dbReference type="InterPro" id="IPR027994">
    <property type="entry name" value="WxL_dom"/>
</dbReference>
<comment type="caution">
    <text evidence="3">The sequence shown here is derived from an EMBL/GenBank/DDBJ whole genome shotgun (WGS) entry which is preliminary data.</text>
</comment>
<dbReference type="OrthoDB" id="2194880at2"/>
<dbReference type="PATRIC" id="fig|1158607.3.peg.2408"/>
<evidence type="ECO:0000256" key="1">
    <source>
        <dbReference type="SAM" id="SignalP"/>
    </source>
</evidence>
<gene>
    <name evidence="3" type="ORF">UAU_02433</name>
</gene>
<feature type="chain" id="PRO_5004364436" description="WxL domain-containing protein" evidence="1">
    <location>
        <begin position="31"/>
        <end position="1279"/>
    </location>
</feature>
<evidence type="ECO:0000313" key="3">
    <source>
        <dbReference type="EMBL" id="EOH93737.1"/>
    </source>
</evidence>
<accession>R2QBC1</accession>
<dbReference type="HOGENOM" id="CLU_263223_0_0_9"/>
<evidence type="ECO:0000259" key="2">
    <source>
        <dbReference type="Pfam" id="PF13731"/>
    </source>
</evidence>
<dbReference type="InterPro" id="IPR036116">
    <property type="entry name" value="FN3_sf"/>
</dbReference>
<keyword evidence="1" id="KW-0732">Signal</keyword>